<keyword evidence="1" id="KW-0732">Signal</keyword>
<dbReference type="Proteomes" id="UP000027647">
    <property type="component" value="Unassembled WGS sequence"/>
</dbReference>
<sequence length="98" mass="10330">MKMLHAAVLALTPVLAITAAPALAEEAAAKLSIDSPIEALMANEAAKAVVIKHLGPLNQHPFYDQFKTMTLPQVQPMSNGAITAETIEKIKTELAAIA</sequence>
<dbReference type="EMBL" id="JMIW01000005">
    <property type="protein sequence ID" value="KEO89486.1"/>
    <property type="molecule type" value="Genomic_DNA"/>
</dbReference>
<evidence type="ECO:0000256" key="1">
    <source>
        <dbReference type="SAM" id="SignalP"/>
    </source>
</evidence>
<evidence type="ECO:0000313" key="2">
    <source>
        <dbReference type="EMBL" id="KEO89486.1"/>
    </source>
</evidence>
<feature type="signal peptide" evidence="1">
    <location>
        <begin position="1"/>
        <end position="24"/>
    </location>
</feature>
<dbReference type="AlphaFoldDB" id="A0A074M4B0"/>
<keyword evidence="3" id="KW-1185">Reference proteome</keyword>
<accession>A0A074M4B0</accession>
<dbReference type="STRING" id="1044.EH31_12635"/>
<evidence type="ECO:0000313" key="3">
    <source>
        <dbReference type="Proteomes" id="UP000027647"/>
    </source>
</evidence>
<gene>
    <name evidence="2" type="ORF">EH31_12635</name>
</gene>
<comment type="caution">
    <text evidence="2">The sequence shown here is derived from an EMBL/GenBank/DDBJ whole genome shotgun (WGS) entry which is preliminary data.</text>
</comment>
<protein>
    <submittedName>
        <fullName evidence="2">Uncharacterized protein</fullName>
    </submittedName>
</protein>
<organism evidence="2 3">
    <name type="scientific">Erythrobacter longus</name>
    <dbReference type="NCBI Taxonomy" id="1044"/>
    <lineage>
        <taxon>Bacteria</taxon>
        <taxon>Pseudomonadati</taxon>
        <taxon>Pseudomonadota</taxon>
        <taxon>Alphaproteobacteria</taxon>
        <taxon>Sphingomonadales</taxon>
        <taxon>Erythrobacteraceae</taxon>
        <taxon>Erythrobacter/Porphyrobacter group</taxon>
        <taxon>Erythrobacter</taxon>
    </lineage>
</organism>
<dbReference type="OrthoDB" id="7211154at2"/>
<feature type="chain" id="PRO_5001698935" evidence="1">
    <location>
        <begin position="25"/>
        <end position="98"/>
    </location>
</feature>
<reference evidence="2 3" key="1">
    <citation type="submission" date="2014-04" db="EMBL/GenBank/DDBJ databases">
        <title>A comprehensive comparison of genomes of Erythrobacter spp. strains.</title>
        <authorList>
            <person name="Zheng Q."/>
        </authorList>
    </citation>
    <scope>NUCLEOTIDE SEQUENCE [LARGE SCALE GENOMIC DNA]</scope>
    <source>
        <strain evidence="2 3">DSM 6997</strain>
    </source>
</reference>
<name>A0A074M4B0_ERYLO</name>
<proteinExistence type="predicted"/>